<dbReference type="EMBL" id="JACIDN010000009">
    <property type="protein sequence ID" value="MBB3904911.1"/>
    <property type="molecule type" value="Genomic_DNA"/>
</dbReference>
<organism evidence="1 2">
    <name type="scientific">Methylobacterium brachythecii</name>
    <dbReference type="NCBI Taxonomy" id="1176177"/>
    <lineage>
        <taxon>Bacteria</taxon>
        <taxon>Pseudomonadati</taxon>
        <taxon>Pseudomonadota</taxon>
        <taxon>Alphaproteobacteria</taxon>
        <taxon>Hyphomicrobiales</taxon>
        <taxon>Methylobacteriaceae</taxon>
        <taxon>Methylobacterium</taxon>
    </lineage>
</organism>
<evidence type="ECO:0000313" key="1">
    <source>
        <dbReference type="EMBL" id="MBB3904911.1"/>
    </source>
</evidence>
<gene>
    <name evidence="1" type="ORF">GGR33_004437</name>
</gene>
<sequence>MLLEALIALATVLPRLDAGLEAVRARHAALEAPALRSSLGAEPPPPALPYFSATARAVSNWRDEAGAALLPASLALVVKYAATDPGFVARCVKLNNYWCIKQARWRGELGGDGEGHTGFATAADGANAAAILLQRYYREFGRRTALAIVRRWAPAECGLGATAGTPRALPARAAAVPPVTKAVAPQGIGKTLRARFLARHARGGAPRRVTVYRGSAGTSLRVQPWSARARLAGHPSHATRVSARAALPKPVADIAAGIGPGTAQAEKPPIHGLSARSGLAPPPKFPLDAAASRPTRLAGSGAANPAALLAPDRMVSESAALPSIVAGLAGGRLLDLSVPVPLCSTDETRIRNYASRIAASVGLKPEDDLRLFEADGTPTARLAPVMLAMSSVELGSLHASPALIAAAIGRLGLRSAGAAAAVGE</sequence>
<proteinExistence type="predicted"/>
<accession>A0A7W6F991</accession>
<dbReference type="Proteomes" id="UP000517759">
    <property type="component" value="Unassembled WGS sequence"/>
</dbReference>
<dbReference type="AlphaFoldDB" id="A0A7W6F991"/>
<comment type="caution">
    <text evidence="1">The sequence shown here is derived from an EMBL/GenBank/DDBJ whole genome shotgun (WGS) entry which is preliminary data.</text>
</comment>
<dbReference type="RefSeq" id="WP_183509368.1">
    <property type="nucleotide sequence ID" value="NZ_JACIDN010000009.1"/>
</dbReference>
<reference evidence="1 2" key="1">
    <citation type="submission" date="2020-08" db="EMBL/GenBank/DDBJ databases">
        <title>Genomic Encyclopedia of Type Strains, Phase IV (KMG-IV): sequencing the most valuable type-strain genomes for metagenomic binning, comparative biology and taxonomic classification.</title>
        <authorList>
            <person name="Goeker M."/>
        </authorList>
    </citation>
    <scope>NUCLEOTIDE SEQUENCE [LARGE SCALE GENOMIC DNA]</scope>
    <source>
        <strain evidence="1 2">DSM 24105</strain>
    </source>
</reference>
<protein>
    <submittedName>
        <fullName evidence="1">Uncharacterized protein</fullName>
    </submittedName>
</protein>
<name>A0A7W6F991_9HYPH</name>
<evidence type="ECO:0000313" key="2">
    <source>
        <dbReference type="Proteomes" id="UP000517759"/>
    </source>
</evidence>